<comment type="subcellular location">
    <subcellularLocation>
        <location evidence="1">Cell membrane</location>
        <topology evidence="1">Multi-pass membrane protein</topology>
    </subcellularLocation>
</comment>
<accession>A0A5N5DTA9</accession>
<keyword evidence="2" id="KW-0472">Membrane</keyword>
<evidence type="ECO:0000313" key="3">
    <source>
        <dbReference type="EMBL" id="KAB2581266.1"/>
    </source>
</evidence>
<dbReference type="OrthoDB" id="2830640at2759"/>
<reference evidence="3 4" key="1">
    <citation type="journal article" date="2019" name="Sci. Rep.">
        <title>A multi-omics analysis of the grapevine pathogen Lasiodiplodia theobromae reveals that temperature affects the expression of virulence- and pathogenicity-related genes.</title>
        <authorList>
            <person name="Felix C."/>
            <person name="Meneses R."/>
            <person name="Goncalves M.F.M."/>
            <person name="Tilleman L."/>
            <person name="Duarte A.S."/>
            <person name="Jorrin-Novo J.V."/>
            <person name="Van de Peer Y."/>
            <person name="Deforce D."/>
            <person name="Van Nieuwerburgh F."/>
            <person name="Esteves A.C."/>
            <person name="Alves A."/>
        </authorList>
    </citation>
    <scope>NUCLEOTIDE SEQUENCE [LARGE SCALE GENOMIC DNA]</scope>
    <source>
        <strain evidence="3 4">LA-SOL3</strain>
    </source>
</reference>
<evidence type="ECO:0000313" key="4">
    <source>
        <dbReference type="Proteomes" id="UP000325902"/>
    </source>
</evidence>
<dbReference type="GO" id="GO:0050897">
    <property type="term" value="F:cobalt ion binding"/>
    <property type="evidence" value="ECO:0007669"/>
    <property type="project" value="TreeGrafter"/>
</dbReference>
<evidence type="ECO:0000256" key="1">
    <source>
        <dbReference type="ARBA" id="ARBA00004651"/>
    </source>
</evidence>
<dbReference type="Pfam" id="PF01544">
    <property type="entry name" value="CorA"/>
    <property type="match status" value="1"/>
</dbReference>
<keyword evidence="2" id="KW-1133">Transmembrane helix</keyword>
<dbReference type="GO" id="GO:0015087">
    <property type="term" value="F:cobalt ion transmembrane transporter activity"/>
    <property type="evidence" value="ECO:0007669"/>
    <property type="project" value="TreeGrafter"/>
</dbReference>
<keyword evidence="4" id="KW-1185">Reference proteome</keyword>
<dbReference type="PANTHER" id="PTHR46494:SF1">
    <property type="entry name" value="CORA FAMILY METAL ION TRANSPORTER (EUROFUNG)"/>
    <property type="match status" value="1"/>
</dbReference>
<name>A0A5N5DTA9_9PEZI</name>
<keyword evidence="2" id="KW-0812">Transmembrane</keyword>
<feature type="transmembrane region" description="Helical" evidence="2">
    <location>
        <begin position="365"/>
        <end position="385"/>
    </location>
</feature>
<dbReference type="GO" id="GO:0000287">
    <property type="term" value="F:magnesium ion binding"/>
    <property type="evidence" value="ECO:0007669"/>
    <property type="project" value="TreeGrafter"/>
</dbReference>
<dbReference type="GO" id="GO:0005886">
    <property type="term" value="C:plasma membrane"/>
    <property type="evidence" value="ECO:0007669"/>
    <property type="project" value="UniProtKB-SubCell"/>
</dbReference>
<organism evidence="3 4">
    <name type="scientific">Lasiodiplodia theobromae</name>
    <dbReference type="NCBI Taxonomy" id="45133"/>
    <lineage>
        <taxon>Eukaryota</taxon>
        <taxon>Fungi</taxon>
        <taxon>Dikarya</taxon>
        <taxon>Ascomycota</taxon>
        <taxon>Pezizomycotina</taxon>
        <taxon>Dothideomycetes</taxon>
        <taxon>Dothideomycetes incertae sedis</taxon>
        <taxon>Botryosphaeriales</taxon>
        <taxon>Botryosphaeriaceae</taxon>
        <taxon>Lasiodiplodia</taxon>
    </lineage>
</organism>
<dbReference type="PANTHER" id="PTHR46494">
    <property type="entry name" value="CORA FAMILY METAL ION TRANSPORTER (EUROFUNG)"/>
    <property type="match status" value="1"/>
</dbReference>
<dbReference type="GO" id="GO:0015095">
    <property type="term" value="F:magnesium ion transmembrane transporter activity"/>
    <property type="evidence" value="ECO:0007669"/>
    <property type="project" value="TreeGrafter"/>
</dbReference>
<dbReference type="EMBL" id="VCHE01000001">
    <property type="protein sequence ID" value="KAB2581266.1"/>
    <property type="molecule type" value="Genomic_DNA"/>
</dbReference>
<sequence length="400" mass="45279">MANHHMPLVQWTWGAGAGSATKSTSTVSDFLQKPDAWTDRFRILSVPRDAGTPEIQPLIDSYLARLRVPDEFLLERNQSVNHSFGSFPGPDDQRHATWMRLVAKGISVERDPNTGRAISIDTPVISTKQRPDQAWFNFAFVLLEDHSGPNKQSTLLCFDAPHQLHKEFNDLAISDEQFDDSYFVFSVILKVIWKVMDDVSWTLADVFRNIEKSTLDRTANDKSAGQSVNFSELHNISKHHIYMSEAFEAAQIVAGDLVQAYRGRFTTGLPPISRETEQKLLHSARLFKASHLRLASLEKRIANITSLAFNIVTQEDSRSMHTIALITLVFLPSTLIATVFSSSFFDFTTADDDKSTGVHLSSLFWIFWVISIPVTLVVVSCWWCFKWNSNRRKKKRASVA</sequence>
<dbReference type="AlphaFoldDB" id="A0A5N5DTA9"/>
<protein>
    <submittedName>
        <fullName evidence="3">Uncharacterized protein</fullName>
    </submittedName>
</protein>
<evidence type="ECO:0000256" key="2">
    <source>
        <dbReference type="SAM" id="Phobius"/>
    </source>
</evidence>
<feature type="transmembrane region" description="Helical" evidence="2">
    <location>
        <begin position="323"/>
        <end position="345"/>
    </location>
</feature>
<comment type="caution">
    <text evidence="3">The sequence shown here is derived from an EMBL/GenBank/DDBJ whole genome shotgun (WGS) entry which is preliminary data.</text>
</comment>
<gene>
    <name evidence="3" type="ORF">DBV05_g268</name>
</gene>
<proteinExistence type="predicted"/>
<dbReference type="Proteomes" id="UP000325902">
    <property type="component" value="Unassembled WGS sequence"/>
</dbReference>
<dbReference type="InterPro" id="IPR002523">
    <property type="entry name" value="MgTranspt_CorA/ZnTranspt_ZntB"/>
</dbReference>
<dbReference type="Gene3D" id="1.20.58.340">
    <property type="entry name" value="Magnesium transport protein CorA, transmembrane region"/>
    <property type="match status" value="1"/>
</dbReference>